<feature type="binding site" evidence="13">
    <location>
        <position position="174"/>
    </location>
    <ligand>
        <name>Zn(2+)</name>
        <dbReference type="ChEBI" id="CHEBI:29105"/>
        <label>1</label>
    </ligand>
</feature>
<dbReference type="PROSITE" id="PS00636">
    <property type="entry name" value="DNAJ_1"/>
    <property type="match status" value="1"/>
</dbReference>
<comment type="caution">
    <text evidence="18">The sequence shown here is derived from an EMBL/GenBank/DDBJ whole genome shotgun (WGS) entry which is preliminary data.</text>
</comment>
<dbReference type="Pfam" id="PF00684">
    <property type="entry name" value="DnaJ_CXXCXGXG"/>
    <property type="match status" value="1"/>
</dbReference>
<dbReference type="InterPro" id="IPR002939">
    <property type="entry name" value="DnaJ_C"/>
</dbReference>
<comment type="domain">
    <text evidence="13">The J domain is necessary and sufficient to stimulate DnaK ATPase activity. Zinc center 1 plays an important role in the autonomous, DnaK-independent chaperone activity of DnaJ. Zinc center 2 is essential for interaction with DnaK and for DnaJ activity.</text>
</comment>
<dbReference type="GO" id="GO:0031072">
    <property type="term" value="F:heat shock protein binding"/>
    <property type="evidence" value="ECO:0007669"/>
    <property type="project" value="InterPro"/>
</dbReference>
<dbReference type="PATRIC" id="fig|1618350.3.peg.1003"/>
<keyword evidence="8 13" id="KW-0862">Zinc</keyword>
<evidence type="ECO:0000256" key="11">
    <source>
        <dbReference type="ARBA" id="ARBA00061004"/>
    </source>
</evidence>
<dbReference type="PROSITE" id="PS50076">
    <property type="entry name" value="DNAJ_2"/>
    <property type="match status" value="1"/>
</dbReference>
<evidence type="ECO:0000256" key="1">
    <source>
        <dbReference type="ARBA" id="ARBA00004496"/>
    </source>
</evidence>
<dbReference type="CDD" id="cd10747">
    <property type="entry name" value="DnaJ_C"/>
    <property type="match status" value="1"/>
</dbReference>
<feature type="region of interest" description="Disordered" evidence="15">
    <location>
        <begin position="122"/>
        <end position="142"/>
    </location>
</feature>
<dbReference type="AlphaFoldDB" id="A0A0G0E245"/>
<evidence type="ECO:0000256" key="13">
    <source>
        <dbReference type="HAMAP-Rule" id="MF_01152"/>
    </source>
</evidence>
<dbReference type="CDD" id="cd10719">
    <property type="entry name" value="DnaJ_zf"/>
    <property type="match status" value="1"/>
</dbReference>
<evidence type="ECO:0000256" key="12">
    <source>
        <dbReference type="ARBA" id="ARBA00067609"/>
    </source>
</evidence>
<feature type="domain" description="J" evidence="16">
    <location>
        <begin position="6"/>
        <end position="70"/>
    </location>
</feature>
<comment type="cofactor">
    <cofactor evidence="13">
        <name>Zn(2+)</name>
        <dbReference type="ChEBI" id="CHEBI:29105"/>
    </cofactor>
    <text evidence="13">Binds 2 Zn(2+) ions per monomer.</text>
</comment>
<evidence type="ECO:0000256" key="3">
    <source>
        <dbReference type="ARBA" id="ARBA00022490"/>
    </source>
</evidence>
<organism evidence="18 19">
    <name type="scientific">candidate division CPR3 bacterium GW2011_GWF2_35_18</name>
    <dbReference type="NCBI Taxonomy" id="1618350"/>
    <lineage>
        <taxon>Bacteria</taxon>
        <taxon>Bacteria division CPR3</taxon>
    </lineage>
</organism>
<dbReference type="GO" id="GO:0009408">
    <property type="term" value="P:response to heat"/>
    <property type="evidence" value="ECO:0007669"/>
    <property type="project" value="InterPro"/>
</dbReference>
<keyword evidence="7 13" id="KW-0863">Zinc-finger</keyword>
<comment type="function">
    <text evidence="13">Participates actively in the response to hyperosmotic and heat shock by preventing the aggregation of stress-denatured proteins and by disaggregating proteins, also in an autonomous, DnaK-independent fashion. Unfolded proteins bind initially to DnaJ; upon interaction with the DnaJ-bound protein, DnaK hydrolyzes its bound ATP, resulting in the formation of a stable complex. GrpE releases ADP from DnaK; ATP binding to DnaK triggers the release of the substrate protein, thus completing the reaction cycle. Several rounds of ATP-dependent interactions between DnaJ, DnaK and GrpE are required for fully efficient folding. Also involved, together with DnaK and GrpE, in the DNA replication of plasmids through activation of initiation proteins.</text>
</comment>
<feature type="binding site" evidence="13">
    <location>
        <position position="231"/>
    </location>
    <ligand>
        <name>Zn(2+)</name>
        <dbReference type="ChEBI" id="CHEBI:29105"/>
        <label>1</label>
    </ligand>
</feature>
<feature type="repeat" description="CXXCXGXG motif" evidence="13">
    <location>
        <begin position="214"/>
        <end position="221"/>
    </location>
</feature>
<dbReference type="NCBIfam" id="NF008035">
    <property type="entry name" value="PRK10767.1"/>
    <property type="match status" value="1"/>
</dbReference>
<reference evidence="18 19" key="1">
    <citation type="journal article" date="2015" name="Nature">
        <title>rRNA introns, odd ribosomes, and small enigmatic genomes across a large radiation of phyla.</title>
        <authorList>
            <person name="Brown C.T."/>
            <person name="Hug L.A."/>
            <person name="Thomas B.C."/>
            <person name="Sharon I."/>
            <person name="Castelle C.J."/>
            <person name="Singh A."/>
            <person name="Wilkins M.J."/>
            <person name="Williams K.H."/>
            <person name="Banfield J.F."/>
        </authorList>
    </citation>
    <scope>NUCLEOTIDE SEQUENCE [LARGE SCALE GENOMIC DNA]</scope>
</reference>
<dbReference type="SUPFAM" id="SSF57938">
    <property type="entry name" value="DnaJ/Hsp40 cysteine-rich domain"/>
    <property type="match status" value="1"/>
</dbReference>
<evidence type="ECO:0000256" key="6">
    <source>
        <dbReference type="ARBA" id="ARBA00022737"/>
    </source>
</evidence>
<keyword evidence="3 13" id="KW-0963">Cytoplasm</keyword>
<gene>
    <name evidence="13" type="primary">dnaJ</name>
    <name evidence="18" type="ORF">UR67_C0008G0011</name>
</gene>
<feature type="repeat" description="CXXCXGXG motif" evidence="13">
    <location>
        <begin position="171"/>
        <end position="178"/>
    </location>
</feature>
<feature type="repeat" description="CXXCXGXG motif" evidence="13">
    <location>
        <begin position="188"/>
        <end position="195"/>
    </location>
</feature>
<evidence type="ECO:0000259" key="17">
    <source>
        <dbReference type="PROSITE" id="PS51188"/>
    </source>
</evidence>
<dbReference type="GO" id="GO:0006260">
    <property type="term" value="P:DNA replication"/>
    <property type="evidence" value="ECO:0007669"/>
    <property type="project" value="UniProtKB-KW"/>
</dbReference>
<keyword evidence="9 13" id="KW-0346">Stress response</keyword>
<dbReference type="PRINTS" id="PR00625">
    <property type="entry name" value="JDOMAIN"/>
</dbReference>
<dbReference type="SUPFAM" id="SSF49493">
    <property type="entry name" value="HSP40/DnaJ peptide-binding domain"/>
    <property type="match status" value="2"/>
</dbReference>
<dbReference type="Gene3D" id="2.60.260.20">
    <property type="entry name" value="Urease metallochaperone UreE, N-terminal domain"/>
    <property type="match status" value="2"/>
</dbReference>
<evidence type="ECO:0000256" key="7">
    <source>
        <dbReference type="ARBA" id="ARBA00022771"/>
    </source>
</evidence>
<comment type="similarity">
    <text evidence="11 13">Belongs to the DnaJ family.</text>
</comment>
<evidence type="ECO:0000256" key="14">
    <source>
        <dbReference type="PROSITE-ProRule" id="PRU00546"/>
    </source>
</evidence>
<comment type="subcellular location">
    <subcellularLocation>
        <location evidence="1 13">Cytoplasm</location>
    </subcellularLocation>
</comment>
<dbReference type="InterPro" id="IPR001623">
    <property type="entry name" value="DnaJ_domain"/>
</dbReference>
<feature type="binding site" evidence="13">
    <location>
        <position position="171"/>
    </location>
    <ligand>
        <name>Zn(2+)</name>
        <dbReference type="ChEBI" id="CHEBI:29105"/>
        <label>1</label>
    </ligand>
</feature>
<evidence type="ECO:0000313" key="18">
    <source>
        <dbReference type="EMBL" id="KKP69255.1"/>
    </source>
</evidence>
<evidence type="ECO:0000256" key="9">
    <source>
        <dbReference type="ARBA" id="ARBA00023016"/>
    </source>
</evidence>
<feature type="binding site" evidence="13">
    <location>
        <position position="214"/>
    </location>
    <ligand>
        <name>Zn(2+)</name>
        <dbReference type="ChEBI" id="CHEBI:29105"/>
        <label>2</label>
    </ligand>
</feature>
<dbReference type="GO" id="GO:0005524">
    <property type="term" value="F:ATP binding"/>
    <property type="evidence" value="ECO:0007669"/>
    <property type="project" value="InterPro"/>
</dbReference>
<feature type="binding site" evidence="13">
    <location>
        <position position="217"/>
    </location>
    <ligand>
        <name>Zn(2+)</name>
        <dbReference type="ChEBI" id="CHEBI:29105"/>
        <label>2</label>
    </ligand>
</feature>
<feature type="binding site" evidence="13">
    <location>
        <position position="191"/>
    </location>
    <ligand>
        <name>Zn(2+)</name>
        <dbReference type="ChEBI" id="CHEBI:29105"/>
        <label>2</label>
    </ligand>
</feature>
<keyword evidence="10 13" id="KW-0143">Chaperone</keyword>
<dbReference type="HAMAP" id="MF_01152">
    <property type="entry name" value="DnaJ"/>
    <property type="match status" value="1"/>
</dbReference>
<evidence type="ECO:0000256" key="8">
    <source>
        <dbReference type="ARBA" id="ARBA00022833"/>
    </source>
</evidence>
<evidence type="ECO:0000256" key="2">
    <source>
        <dbReference type="ARBA" id="ARBA00011738"/>
    </source>
</evidence>
<dbReference type="PANTHER" id="PTHR43096:SF10">
    <property type="entry name" value="CHAPERONE PROTEIN DNAJ A6, CHLOROPLASTIC"/>
    <property type="match status" value="1"/>
</dbReference>
<dbReference type="FunFam" id="1.10.287.110:FF:000031">
    <property type="entry name" value="Molecular chaperone DnaJ"/>
    <property type="match status" value="1"/>
</dbReference>
<dbReference type="InterPro" id="IPR012724">
    <property type="entry name" value="DnaJ"/>
</dbReference>
<dbReference type="GO" id="GO:0042026">
    <property type="term" value="P:protein refolding"/>
    <property type="evidence" value="ECO:0007669"/>
    <property type="project" value="TreeGrafter"/>
</dbReference>
<feature type="zinc finger region" description="CR-type" evidence="14">
    <location>
        <begin position="158"/>
        <end position="240"/>
    </location>
</feature>
<dbReference type="Gene3D" id="2.10.230.10">
    <property type="entry name" value="Heat shock protein DnaJ, cysteine-rich domain"/>
    <property type="match status" value="1"/>
</dbReference>
<dbReference type="Pfam" id="PF01556">
    <property type="entry name" value="DnaJ_C"/>
    <property type="match status" value="1"/>
</dbReference>
<dbReference type="Proteomes" id="UP000034581">
    <property type="component" value="Unassembled WGS sequence"/>
</dbReference>
<dbReference type="InterPro" id="IPR008971">
    <property type="entry name" value="HSP40/DnaJ_pept-bd"/>
</dbReference>
<name>A0A0G0E245_UNCC3</name>
<accession>A0A0G0E245</accession>
<dbReference type="PROSITE" id="PS51188">
    <property type="entry name" value="ZF_CR"/>
    <property type="match status" value="1"/>
</dbReference>
<evidence type="ECO:0000256" key="15">
    <source>
        <dbReference type="SAM" id="MobiDB-lite"/>
    </source>
</evidence>
<comment type="subunit">
    <text evidence="2 13">Homodimer.</text>
</comment>
<dbReference type="EMBL" id="LBQB01000008">
    <property type="protein sequence ID" value="KKP69255.1"/>
    <property type="molecule type" value="Genomic_DNA"/>
</dbReference>
<keyword evidence="6 13" id="KW-0677">Repeat</keyword>
<evidence type="ECO:0000256" key="5">
    <source>
        <dbReference type="ARBA" id="ARBA00022723"/>
    </source>
</evidence>
<dbReference type="GO" id="GO:0008270">
    <property type="term" value="F:zinc ion binding"/>
    <property type="evidence" value="ECO:0007669"/>
    <property type="project" value="UniProtKB-UniRule"/>
</dbReference>
<dbReference type="CDD" id="cd06257">
    <property type="entry name" value="DnaJ"/>
    <property type="match status" value="1"/>
</dbReference>
<proteinExistence type="inferred from homology"/>
<dbReference type="FunFam" id="2.10.230.10:FF:000002">
    <property type="entry name" value="Molecular chaperone DnaJ"/>
    <property type="match status" value="1"/>
</dbReference>
<sequence>MATKRDYYEILGVTKSSTASEIKSAYRKLALKYHPDRNKEPDANEKFKEINQAYEVLSDTKKRQTYDQYGHAAFDQQSGFGGWNQQGAQGGSYRVYTDGDFGGFSDPFDIFEQFFGDTSPFGFRTSNSRSRRNPQTEHGRGEDLRYTLEIRFEDAVKGSTQEISYKRFEKCETCHGSGAKKGTGSKTCPICHGSGQEQRMQQTIFGSFATTRVCNRCGGQGKIIENPCSNCRGTGRVKKSKSLTIKIPAGVNMGTEIRYTGDGDVGERGSINGDLYIAIRIKPHKYFVRRNNDIYLEIPLTFSQAALGDVVNVPTIDGEVKLKVPAGTQTGTEFRLKNEGVPYLSSSTRGDQYIKVKVRTPQKLTRRQKEILEELQQEEKPQEFWKQFFG</sequence>
<dbReference type="InterPro" id="IPR018253">
    <property type="entry name" value="DnaJ_domain_CS"/>
</dbReference>
<dbReference type="NCBIfam" id="TIGR02349">
    <property type="entry name" value="DnaJ_bact"/>
    <property type="match status" value="1"/>
</dbReference>
<protein>
    <recommendedName>
        <fullName evidence="12 13">Chaperone protein DnaJ</fullName>
    </recommendedName>
</protein>
<feature type="binding site" evidence="13">
    <location>
        <position position="188"/>
    </location>
    <ligand>
        <name>Zn(2+)</name>
        <dbReference type="ChEBI" id="CHEBI:29105"/>
        <label>2</label>
    </ligand>
</feature>
<evidence type="ECO:0000256" key="10">
    <source>
        <dbReference type="ARBA" id="ARBA00023186"/>
    </source>
</evidence>
<keyword evidence="4 13" id="KW-0235">DNA replication</keyword>
<feature type="binding site" evidence="13">
    <location>
        <position position="228"/>
    </location>
    <ligand>
        <name>Zn(2+)</name>
        <dbReference type="ChEBI" id="CHEBI:29105"/>
        <label>1</label>
    </ligand>
</feature>
<dbReference type="STRING" id="1618350.UR67_C0008G0011"/>
<dbReference type="InterPro" id="IPR001305">
    <property type="entry name" value="HSP_DnaJ_Cys-rich_dom"/>
</dbReference>
<keyword evidence="5 13" id="KW-0479">Metal-binding</keyword>
<evidence type="ECO:0000256" key="4">
    <source>
        <dbReference type="ARBA" id="ARBA00022705"/>
    </source>
</evidence>
<dbReference type="SUPFAM" id="SSF46565">
    <property type="entry name" value="Chaperone J-domain"/>
    <property type="match status" value="1"/>
</dbReference>
<dbReference type="InterPro" id="IPR036410">
    <property type="entry name" value="HSP_DnaJ_Cys-rich_dom_sf"/>
</dbReference>
<dbReference type="SMART" id="SM00271">
    <property type="entry name" value="DnaJ"/>
    <property type="match status" value="1"/>
</dbReference>
<dbReference type="Gene3D" id="1.10.287.110">
    <property type="entry name" value="DnaJ domain"/>
    <property type="match status" value="1"/>
</dbReference>
<dbReference type="Pfam" id="PF00226">
    <property type="entry name" value="DnaJ"/>
    <property type="match status" value="1"/>
</dbReference>
<feature type="repeat" description="CXXCXGXG motif" evidence="13">
    <location>
        <begin position="228"/>
        <end position="235"/>
    </location>
</feature>
<dbReference type="InterPro" id="IPR036869">
    <property type="entry name" value="J_dom_sf"/>
</dbReference>
<dbReference type="GO" id="GO:0051082">
    <property type="term" value="F:unfolded protein binding"/>
    <property type="evidence" value="ECO:0007669"/>
    <property type="project" value="UniProtKB-UniRule"/>
</dbReference>
<dbReference type="FunFam" id="2.60.260.20:FF:000004">
    <property type="entry name" value="Molecular chaperone DnaJ"/>
    <property type="match status" value="1"/>
</dbReference>
<evidence type="ECO:0000313" key="19">
    <source>
        <dbReference type="Proteomes" id="UP000034581"/>
    </source>
</evidence>
<dbReference type="GO" id="GO:0005737">
    <property type="term" value="C:cytoplasm"/>
    <property type="evidence" value="ECO:0007669"/>
    <property type="project" value="UniProtKB-SubCell"/>
</dbReference>
<dbReference type="PANTHER" id="PTHR43096">
    <property type="entry name" value="DNAJ HOMOLOG 1, MITOCHONDRIAL-RELATED"/>
    <property type="match status" value="1"/>
</dbReference>
<evidence type="ECO:0000259" key="16">
    <source>
        <dbReference type="PROSITE" id="PS50076"/>
    </source>
</evidence>
<feature type="domain" description="CR-type" evidence="17">
    <location>
        <begin position="158"/>
        <end position="240"/>
    </location>
</feature>